<keyword evidence="7" id="KW-0157">Chromophore</keyword>
<keyword evidence="4 12" id="KW-0812">Transmembrane</keyword>
<evidence type="ECO:0000256" key="11">
    <source>
        <dbReference type="ARBA" id="ARBA00023224"/>
    </source>
</evidence>
<evidence type="ECO:0000256" key="7">
    <source>
        <dbReference type="ARBA" id="ARBA00022991"/>
    </source>
</evidence>
<feature type="transmembrane region" description="Helical" evidence="13">
    <location>
        <begin position="55"/>
        <end position="73"/>
    </location>
</feature>
<dbReference type="InterPro" id="IPR000276">
    <property type="entry name" value="GPCR_Rhodpsn"/>
</dbReference>
<comment type="subcellular location">
    <subcellularLocation>
        <location evidence="1">Membrane</location>
        <topology evidence="1">Multi-pass membrane protein</topology>
    </subcellularLocation>
</comment>
<keyword evidence="3" id="KW-0716">Sensory transduction</keyword>
<feature type="domain" description="G-protein coupled receptors family 1 profile" evidence="14">
    <location>
        <begin position="35"/>
        <end position="303"/>
    </location>
</feature>
<evidence type="ECO:0000256" key="1">
    <source>
        <dbReference type="ARBA" id="ARBA00004141"/>
    </source>
</evidence>
<proteinExistence type="inferred from homology"/>
<dbReference type="Proteomes" id="UP000663879">
    <property type="component" value="Unassembled WGS sequence"/>
</dbReference>
<dbReference type="Gene3D" id="1.20.1070.10">
    <property type="entry name" value="Rhodopsin 7-helix transmembrane proteins"/>
    <property type="match status" value="1"/>
</dbReference>
<evidence type="ECO:0000256" key="3">
    <source>
        <dbReference type="ARBA" id="ARBA00022606"/>
    </source>
</evidence>
<gene>
    <name evidence="15" type="ORF">OXX778_LOCUS9049</name>
</gene>
<feature type="transmembrane region" description="Helical" evidence="13">
    <location>
        <begin position="244"/>
        <end position="265"/>
    </location>
</feature>
<evidence type="ECO:0000256" key="9">
    <source>
        <dbReference type="ARBA" id="ARBA00023136"/>
    </source>
</evidence>
<feature type="transmembrane region" description="Helical" evidence="13">
    <location>
        <begin position="17"/>
        <end position="43"/>
    </location>
</feature>
<evidence type="ECO:0000313" key="16">
    <source>
        <dbReference type="Proteomes" id="UP000663879"/>
    </source>
</evidence>
<feature type="transmembrane region" description="Helical" evidence="13">
    <location>
        <begin position="93"/>
        <end position="115"/>
    </location>
</feature>
<evidence type="ECO:0000256" key="5">
    <source>
        <dbReference type="ARBA" id="ARBA00022925"/>
    </source>
</evidence>
<keyword evidence="6 13" id="KW-1133">Transmembrane helix</keyword>
<evidence type="ECO:0000256" key="4">
    <source>
        <dbReference type="ARBA" id="ARBA00022692"/>
    </source>
</evidence>
<evidence type="ECO:0000256" key="12">
    <source>
        <dbReference type="RuleBase" id="RU000688"/>
    </source>
</evidence>
<dbReference type="PANTHER" id="PTHR24240">
    <property type="entry name" value="OPSIN"/>
    <property type="match status" value="1"/>
</dbReference>
<evidence type="ECO:0000256" key="2">
    <source>
        <dbReference type="ARBA" id="ARBA00022543"/>
    </source>
</evidence>
<protein>
    <recommendedName>
        <fullName evidence="14">G-protein coupled receptors family 1 profile domain-containing protein</fullName>
    </recommendedName>
</protein>
<dbReference type="PROSITE" id="PS00237">
    <property type="entry name" value="G_PROTEIN_RECEP_F1_1"/>
    <property type="match status" value="1"/>
</dbReference>
<keyword evidence="11 12" id="KW-0807">Transducer</keyword>
<dbReference type="Pfam" id="PF00001">
    <property type="entry name" value="7tm_1"/>
    <property type="match status" value="1"/>
</dbReference>
<dbReference type="GO" id="GO:0007602">
    <property type="term" value="P:phototransduction"/>
    <property type="evidence" value="ECO:0007669"/>
    <property type="project" value="UniProtKB-KW"/>
</dbReference>
<dbReference type="PROSITE" id="PS50262">
    <property type="entry name" value="G_PROTEIN_RECEP_F1_2"/>
    <property type="match status" value="1"/>
</dbReference>
<evidence type="ECO:0000256" key="10">
    <source>
        <dbReference type="ARBA" id="ARBA00023170"/>
    </source>
</evidence>
<evidence type="ECO:0000259" key="14">
    <source>
        <dbReference type="PROSITE" id="PS50262"/>
    </source>
</evidence>
<evidence type="ECO:0000256" key="13">
    <source>
        <dbReference type="SAM" id="Phobius"/>
    </source>
</evidence>
<keyword evidence="10 12" id="KW-0675">Receptor</keyword>
<keyword evidence="9 13" id="KW-0472">Membrane</keyword>
<keyword evidence="8 12" id="KW-0297">G-protein coupled receptor</keyword>
<organism evidence="15 16">
    <name type="scientific">Brachionus calyciflorus</name>
    <dbReference type="NCBI Taxonomy" id="104777"/>
    <lineage>
        <taxon>Eukaryota</taxon>
        <taxon>Metazoa</taxon>
        <taxon>Spiralia</taxon>
        <taxon>Gnathifera</taxon>
        <taxon>Rotifera</taxon>
        <taxon>Eurotatoria</taxon>
        <taxon>Monogononta</taxon>
        <taxon>Pseudotrocha</taxon>
        <taxon>Ploima</taxon>
        <taxon>Brachionidae</taxon>
        <taxon>Brachionus</taxon>
    </lineage>
</organism>
<sequence>MFIHDHWKNFLPININIMVFTATLNTITGSIGFILNLLVLVFLMRVYRAKRREKVYFLFNLAIADIIKVSINIPMNLISGYNGKWMFNSLGCSMYGVIEGLFGFVSITTLAFMSLERFLIVRNPLNSIKLGTKMRLFISLFSKYGFILEGALISCSFDYLSRDLKSRVIMMAMMFGGFVLPFFLILIFYFLTKMELKLKGKYFYKPRASVVVCQQNFSNKRLISSQHYVIQKKKYSSMVKRESLVLRKIILCVLFFTLAWLPYTLLTLYAQYGNNVSKFLKPETIWFPTILAKSSSIYNPIIYTLSHVECYRYYRKKLNQIFTFFTKCST</sequence>
<name>A0A813VYU9_9BILA</name>
<dbReference type="AlphaFoldDB" id="A0A813VYU9"/>
<dbReference type="InterPro" id="IPR027430">
    <property type="entry name" value="Retinal_BS"/>
</dbReference>
<evidence type="ECO:0000256" key="6">
    <source>
        <dbReference type="ARBA" id="ARBA00022989"/>
    </source>
</evidence>
<dbReference type="PRINTS" id="PR00237">
    <property type="entry name" value="GPCRRHODOPSN"/>
</dbReference>
<dbReference type="OrthoDB" id="10015560at2759"/>
<dbReference type="GO" id="GO:0016020">
    <property type="term" value="C:membrane"/>
    <property type="evidence" value="ECO:0007669"/>
    <property type="project" value="UniProtKB-SubCell"/>
</dbReference>
<dbReference type="GO" id="GO:0009881">
    <property type="term" value="F:photoreceptor activity"/>
    <property type="evidence" value="ECO:0007669"/>
    <property type="project" value="UniProtKB-KW"/>
</dbReference>
<accession>A0A813VYU9</accession>
<dbReference type="SUPFAM" id="SSF81321">
    <property type="entry name" value="Family A G protein-coupled receptor-like"/>
    <property type="match status" value="1"/>
</dbReference>
<dbReference type="InterPro" id="IPR050125">
    <property type="entry name" value="GPCR_opsins"/>
</dbReference>
<keyword evidence="16" id="KW-1185">Reference proteome</keyword>
<feature type="transmembrane region" description="Helical" evidence="13">
    <location>
        <begin position="136"/>
        <end position="157"/>
    </location>
</feature>
<evidence type="ECO:0000313" key="15">
    <source>
        <dbReference type="EMBL" id="CAF0853017.1"/>
    </source>
</evidence>
<evidence type="ECO:0000256" key="8">
    <source>
        <dbReference type="ARBA" id="ARBA00023040"/>
    </source>
</evidence>
<keyword evidence="5" id="KW-0681">Retinal protein</keyword>
<feature type="transmembrane region" description="Helical" evidence="13">
    <location>
        <begin position="169"/>
        <end position="191"/>
    </location>
</feature>
<dbReference type="GO" id="GO:0004930">
    <property type="term" value="F:G protein-coupled receptor activity"/>
    <property type="evidence" value="ECO:0007669"/>
    <property type="project" value="UniProtKB-KW"/>
</dbReference>
<comment type="caution">
    <text evidence="15">The sequence shown here is derived from an EMBL/GenBank/DDBJ whole genome shotgun (WGS) entry which is preliminary data.</text>
</comment>
<dbReference type="InterPro" id="IPR017452">
    <property type="entry name" value="GPCR_Rhodpsn_7TM"/>
</dbReference>
<reference evidence="15" key="1">
    <citation type="submission" date="2021-02" db="EMBL/GenBank/DDBJ databases">
        <authorList>
            <person name="Nowell W R."/>
        </authorList>
    </citation>
    <scope>NUCLEOTIDE SEQUENCE</scope>
    <source>
        <strain evidence="15">Ploen Becks lab</strain>
    </source>
</reference>
<dbReference type="EMBL" id="CAJNOC010001304">
    <property type="protein sequence ID" value="CAF0853017.1"/>
    <property type="molecule type" value="Genomic_DNA"/>
</dbReference>
<feature type="transmembrane region" description="Helical" evidence="13">
    <location>
        <begin position="285"/>
        <end position="306"/>
    </location>
</feature>
<comment type="similarity">
    <text evidence="12">Belongs to the G-protein coupled receptor 1 family.</text>
</comment>
<dbReference type="PROSITE" id="PS00238">
    <property type="entry name" value="OPSIN"/>
    <property type="match status" value="1"/>
</dbReference>
<keyword evidence="2" id="KW-0600">Photoreceptor protein</keyword>